<evidence type="ECO:0000313" key="2">
    <source>
        <dbReference type="Proteomes" id="UP001205748"/>
    </source>
</evidence>
<keyword evidence="2" id="KW-1185">Reference proteome</keyword>
<dbReference type="RefSeq" id="WP_257528968.1">
    <property type="nucleotide sequence ID" value="NZ_JANKAS010000001.1"/>
</dbReference>
<dbReference type="SUPFAM" id="SSF110391">
    <property type="entry name" value="GlpP-like"/>
    <property type="match status" value="1"/>
</dbReference>
<sequence length="186" mass="21398">MKFINQKVLPAITNMRDYEKFLQTSFPYCIIMDFHIAQLRPIASLAEKHNKNLIIHVDLIHGLNSDEYAAEYLCQELKLEGLISTRTSVIHIAKKKKKIAIQRIFLIDHQSLDKSYRLLEKSQPDYIEVLPGLIPRMITEVREKTNIPIITGGLITTPKDIDRALQAGAKGVTTSYRELWKLNNEL</sequence>
<organism evidence="1 2">
    <name type="scientific">Irregularibacter muris</name>
    <dbReference type="NCBI Taxonomy" id="1796619"/>
    <lineage>
        <taxon>Bacteria</taxon>
        <taxon>Bacillati</taxon>
        <taxon>Bacillota</taxon>
        <taxon>Clostridia</taxon>
        <taxon>Eubacteriales</taxon>
        <taxon>Eubacteriaceae</taxon>
        <taxon>Irregularibacter</taxon>
    </lineage>
</organism>
<dbReference type="PANTHER" id="PTHR35787">
    <property type="entry name" value="GLYCEROL UPTAKE OPERON ANTITERMINATOR REGULATORY PROTEIN"/>
    <property type="match status" value="1"/>
</dbReference>
<dbReference type="Pfam" id="PF04309">
    <property type="entry name" value="G3P_antiterm"/>
    <property type="match status" value="1"/>
</dbReference>
<dbReference type="GO" id="GO:0006071">
    <property type="term" value="P:glycerol metabolic process"/>
    <property type="evidence" value="ECO:0007669"/>
    <property type="project" value="InterPro"/>
</dbReference>
<accession>A0AAE3HDV4</accession>
<dbReference type="GO" id="GO:0045893">
    <property type="term" value="P:positive regulation of DNA-templated transcription"/>
    <property type="evidence" value="ECO:0007669"/>
    <property type="project" value="TreeGrafter"/>
</dbReference>
<evidence type="ECO:0000313" key="1">
    <source>
        <dbReference type="EMBL" id="MCR1897564.1"/>
    </source>
</evidence>
<gene>
    <name evidence="1" type="ORF">NSA47_00980</name>
</gene>
<reference evidence="1" key="1">
    <citation type="submission" date="2022-07" db="EMBL/GenBank/DDBJ databases">
        <title>Enhanced cultured diversity of the mouse gut microbiota enables custom-made synthetic communities.</title>
        <authorList>
            <person name="Afrizal A."/>
        </authorList>
    </citation>
    <scope>NUCLEOTIDE SEQUENCE</scope>
    <source>
        <strain evidence="1">DSM 28593</strain>
    </source>
</reference>
<dbReference type="InterPro" id="IPR013785">
    <property type="entry name" value="Aldolase_TIM"/>
</dbReference>
<dbReference type="Gene3D" id="3.20.20.70">
    <property type="entry name" value="Aldolase class I"/>
    <property type="match status" value="1"/>
</dbReference>
<name>A0AAE3HDV4_9FIRM</name>
<dbReference type="Proteomes" id="UP001205748">
    <property type="component" value="Unassembled WGS sequence"/>
</dbReference>
<dbReference type="InterPro" id="IPR006699">
    <property type="entry name" value="GlpP"/>
</dbReference>
<dbReference type="EMBL" id="JANKAS010000001">
    <property type="protein sequence ID" value="MCR1897564.1"/>
    <property type="molecule type" value="Genomic_DNA"/>
</dbReference>
<comment type="caution">
    <text evidence="1">The sequence shown here is derived from an EMBL/GenBank/DDBJ whole genome shotgun (WGS) entry which is preliminary data.</text>
</comment>
<protein>
    <submittedName>
        <fullName evidence="1">Glycerol-3-phosphate responsive antiterminator</fullName>
    </submittedName>
</protein>
<dbReference type="GO" id="GO:0001072">
    <property type="term" value="F:transcription antitermination factor activity, RNA binding"/>
    <property type="evidence" value="ECO:0007669"/>
    <property type="project" value="TreeGrafter"/>
</dbReference>
<dbReference type="PANTHER" id="PTHR35787:SF1">
    <property type="entry name" value="GLYCEROL UPTAKE OPERON ANTITERMINATOR REGULATORY PROTEIN"/>
    <property type="match status" value="1"/>
</dbReference>
<dbReference type="PIRSF" id="PIRSF016897">
    <property type="entry name" value="GlpP"/>
    <property type="match status" value="1"/>
</dbReference>
<dbReference type="AlphaFoldDB" id="A0AAE3HDV4"/>
<proteinExistence type="predicted"/>